<feature type="region of interest" description="Disordered" evidence="1">
    <location>
        <begin position="339"/>
        <end position="361"/>
    </location>
</feature>
<dbReference type="RefSeq" id="XP_071921359.1">
    <property type="nucleotide sequence ID" value="XM_072065258.1"/>
</dbReference>
<feature type="domain" description="Retrotransposon gag" evidence="2">
    <location>
        <begin position="60"/>
        <end position="147"/>
    </location>
</feature>
<evidence type="ECO:0000313" key="4">
    <source>
        <dbReference type="RefSeq" id="XP_071921359.1"/>
    </source>
</evidence>
<dbReference type="InterPro" id="IPR021109">
    <property type="entry name" value="Peptidase_aspartic_dom_sf"/>
</dbReference>
<dbReference type="RefSeq" id="XP_071921363.1">
    <property type="nucleotide sequence ID" value="XM_072065262.1"/>
</dbReference>
<dbReference type="GeneID" id="140014408"/>
<organism evidence="3 5">
    <name type="scientific">Coffea arabica</name>
    <name type="common">Arabian coffee</name>
    <dbReference type="NCBI Taxonomy" id="13443"/>
    <lineage>
        <taxon>Eukaryota</taxon>
        <taxon>Viridiplantae</taxon>
        <taxon>Streptophyta</taxon>
        <taxon>Embryophyta</taxon>
        <taxon>Tracheophyta</taxon>
        <taxon>Spermatophyta</taxon>
        <taxon>Magnoliopsida</taxon>
        <taxon>eudicotyledons</taxon>
        <taxon>Gunneridae</taxon>
        <taxon>Pentapetalae</taxon>
        <taxon>asterids</taxon>
        <taxon>lamiids</taxon>
        <taxon>Gentianales</taxon>
        <taxon>Rubiaceae</taxon>
        <taxon>Ixoroideae</taxon>
        <taxon>Gardenieae complex</taxon>
        <taxon>Bertiereae - Coffeeae clade</taxon>
        <taxon>Coffeeae</taxon>
        <taxon>Coffea</taxon>
    </lineage>
</organism>
<feature type="compositionally biased region" description="Basic and acidic residues" evidence="1">
    <location>
        <begin position="219"/>
        <end position="229"/>
    </location>
</feature>
<evidence type="ECO:0000259" key="2">
    <source>
        <dbReference type="Pfam" id="PF03732"/>
    </source>
</evidence>
<keyword evidence="3" id="KW-1185">Reference proteome</keyword>
<accession>A0ABM4VPA9</accession>
<dbReference type="InterPro" id="IPR005162">
    <property type="entry name" value="Retrotrans_gag_dom"/>
</dbReference>
<proteinExistence type="predicted"/>
<name>A0ABM4VPA9_COFAR</name>
<evidence type="ECO:0000313" key="5">
    <source>
        <dbReference type="RefSeq" id="XP_071921363.1"/>
    </source>
</evidence>
<dbReference type="CDD" id="cd00303">
    <property type="entry name" value="retropepsin_like"/>
    <property type="match status" value="1"/>
</dbReference>
<dbReference type="PANTHER" id="PTHR33240:SF15">
    <property type="entry name" value="GAG-PRO-LIKE PROTEIN"/>
    <property type="match status" value="1"/>
</dbReference>
<feature type="compositionally biased region" description="Polar residues" evidence="1">
    <location>
        <begin position="345"/>
        <end position="354"/>
    </location>
</feature>
<gene>
    <name evidence="5" type="primary">LOC140014408</name>
    <name evidence="4" type="synonym">LOC140014404</name>
</gene>
<evidence type="ECO:0000256" key="1">
    <source>
        <dbReference type="SAM" id="MobiDB-lite"/>
    </source>
</evidence>
<reference evidence="4 5" key="1">
    <citation type="submission" date="2025-05" db="UniProtKB">
        <authorList>
            <consortium name="RefSeq"/>
        </authorList>
    </citation>
    <scope>IDENTIFICATION</scope>
    <source>
        <tissue evidence="4 5">Leaves</tissue>
    </source>
</reference>
<protein>
    <recommendedName>
        <fullName evidence="2">Retrotransposon gag domain-containing protein</fullName>
    </recommendedName>
</protein>
<evidence type="ECO:0000313" key="3">
    <source>
        <dbReference type="Proteomes" id="UP001652660"/>
    </source>
</evidence>
<dbReference type="Pfam" id="PF03732">
    <property type="entry name" value="Retrotrans_gag"/>
    <property type="match status" value="1"/>
</dbReference>
<feature type="region of interest" description="Disordered" evidence="1">
    <location>
        <begin position="184"/>
        <end position="230"/>
    </location>
</feature>
<sequence>MDYMRAPPFTDDINEERLLSNFKLPVIPSYDGRCDPEYHIHVFISAFRLYCISDPIICRTFSVFLQGTTRKYFWGLEPRSISILGELVDKFLHRFISSTPTIKTSAYLLNIQQNSGESLRTYVQRFQDKNVQILDPKEQVTIAAFTNRLTAGVFNTGAHKKFPRTLREFWQKVKKSIQPEDLNCMKREAQVTPSRTDSRRKKESSRGEASTAGRFQSPNRDRRSVFDRTAKRKLSVPDSELIPLKTNRSYILSVMEQNPLRRSPPRMVGKKEKRNFNLCCAYHRDIGHETEDCNNLKKDIEDLIKRGYLKQFVRSDGECQRSDTCQDCQGESCRENNRDHVEASSRLTETNTYGPSDPVPTASSSHEVLVIELLTNNYRVKKVYVDLGSSVDVIYYRTFESLKLTRDLLIPVKTLLVGFRGHVVHSEGMITLTVTVGQHSRCRTVPINFVVIKVDSPYNLLMGRPTLNALRLVYSTYHLSFKIFTLAGIAEVSSDVCATRECYLATIMFESDTFGLARETLSYARIQSVDQSPRTN</sequence>
<dbReference type="Proteomes" id="UP001652660">
    <property type="component" value="Chromosome 9c"/>
</dbReference>
<dbReference type="Gene3D" id="2.40.70.10">
    <property type="entry name" value="Acid Proteases"/>
    <property type="match status" value="1"/>
</dbReference>
<dbReference type="PANTHER" id="PTHR33240">
    <property type="entry name" value="OS08G0508500 PROTEIN"/>
    <property type="match status" value="1"/>
</dbReference>